<dbReference type="PANTHER" id="PTHR21137:SF35">
    <property type="entry name" value="ODORANT RECEPTOR 19A-RELATED"/>
    <property type="match status" value="1"/>
</dbReference>
<evidence type="ECO:0000256" key="9">
    <source>
        <dbReference type="ARBA" id="ARBA00023224"/>
    </source>
</evidence>
<keyword evidence="3" id="KW-0716">Sensory transduction</keyword>
<evidence type="ECO:0000256" key="8">
    <source>
        <dbReference type="ARBA" id="ARBA00023170"/>
    </source>
</evidence>
<comment type="subcellular location">
    <subcellularLocation>
        <location evidence="1">Cell membrane</location>
        <topology evidence="1">Multi-pass membrane protein</topology>
    </subcellularLocation>
</comment>
<accession>A0A8K0DNZ8</accession>
<evidence type="ECO:0000256" key="4">
    <source>
        <dbReference type="ARBA" id="ARBA00022692"/>
    </source>
</evidence>
<dbReference type="GO" id="GO:0007165">
    <property type="term" value="P:signal transduction"/>
    <property type="evidence" value="ECO:0007669"/>
    <property type="project" value="UniProtKB-KW"/>
</dbReference>
<keyword evidence="2" id="KW-1003">Cell membrane</keyword>
<keyword evidence="9" id="KW-0807">Transducer</keyword>
<feature type="transmembrane region" description="Helical" evidence="10">
    <location>
        <begin position="160"/>
        <end position="182"/>
    </location>
</feature>
<comment type="caution">
    <text evidence="11">The sequence shown here is derived from an EMBL/GenBank/DDBJ whole genome shotgun (WGS) entry which is preliminary data.</text>
</comment>
<dbReference type="AlphaFoldDB" id="A0A8K0DNZ8"/>
<feature type="transmembrane region" description="Helical" evidence="10">
    <location>
        <begin position="194"/>
        <end position="213"/>
    </location>
</feature>
<evidence type="ECO:0000256" key="6">
    <source>
        <dbReference type="ARBA" id="ARBA00022989"/>
    </source>
</evidence>
<dbReference type="GO" id="GO:0005886">
    <property type="term" value="C:plasma membrane"/>
    <property type="evidence" value="ECO:0007669"/>
    <property type="project" value="UniProtKB-SubCell"/>
</dbReference>
<evidence type="ECO:0000256" key="7">
    <source>
        <dbReference type="ARBA" id="ARBA00023136"/>
    </source>
</evidence>
<keyword evidence="8" id="KW-0675">Receptor</keyword>
<keyword evidence="6 10" id="KW-1133">Transmembrane helix</keyword>
<keyword evidence="5" id="KW-0552">Olfaction</keyword>
<keyword evidence="7 10" id="KW-0472">Membrane</keyword>
<dbReference type="InterPro" id="IPR004117">
    <property type="entry name" value="7tm6_olfct_rcpt"/>
</dbReference>
<dbReference type="Pfam" id="PF02949">
    <property type="entry name" value="7tm_6"/>
    <property type="match status" value="1"/>
</dbReference>
<feature type="non-terminal residue" evidence="11">
    <location>
        <position position="1"/>
    </location>
</feature>
<dbReference type="GO" id="GO:0004984">
    <property type="term" value="F:olfactory receptor activity"/>
    <property type="evidence" value="ECO:0007669"/>
    <property type="project" value="InterPro"/>
</dbReference>
<evidence type="ECO:0000256" key="2">
    <source>
        <dbReference type="ARBA" id="ARBA00022475"/>
    </source>
</evidence>
<dbReference type="EMBL" id="VTPC01000919">
    <property type="protein sequence ID" value="KAF2903850.1"/>
    <property type="molecule type" value="Genomic_DNA"/>
</dbReference>
<gene>
    <name evidence="11" type="ORF">ILUMI_02323</name>
</gene>
<dbReference type="Proteomes" id="UP000801492">
    <property type="component" value="Unassembled WGS sequence"/>
</dbReference>
<evidence type="ECO:0000256" key="5">
    <source>
        <dbReference type="ARBA" id="ARBA00022725"/>
    </source>
</evidence>
<proteinExistence type="predicted"/>
<keyword evidence="12" id="KW-1185">Reference proteome</keyword>
<organism evidence="11 12">
    <name type="scientific">Ignelater luminosus</name>
    <name type="common">Cucubano</name>
    <name type="synonym">Pyrophorus luminosus</name>
    <dbReference type="NCBI Taxonomy" id="2038154"/>
    <lineage>
        <taxon>Eukaryota</taxon>
        <taxon>Metazoa</taxon>
        <taxon>Ecdysozoa</taxon>
        <taxon>Arthropoda</taxon>
        <taxon>Hexapoda</taxon>
        <taxon>Insecta</taxon>
        <taxon>Pterygota</taxon>
        <taxon>Neoptera</taxon>
        <taxon>Endopterygota</taxon>
        <taxon>Coleoptera</taxon>
        <taxon>Polyphaga</taxon>
        <taxon>Elateriformia</taxon>
        <taxon>Elateroidea</taxon>
        <taxon>Elateridae</taxon>
        <taxon>Agrypninae</taxon>
        <taxon>Pyrophorini</taxon>
        <taxon>Ignelater</taxon>
    </lineage>
</organism>
<dbReference type="GO" id="GO:0005549">
    <property type="term" value="F:odorant binding"/>
    <property type="evidence" value="ECO:0007669"/>
    <property type="project" value="InterPro"/>
</dbReference>
<dbReference type="OrthoDB" id="8196465at2759"/>
<reference evidence="11" key="1">
    <citation type="submission" date="2019-08" db="EMBL/GenBank/DDBJ databases">
        <title>The genome of the North American firefly Photinus pyralis.</title>
        <authorList>
            <consortium name="Photinus pyralis genome working group"/>
            <person name="Fallon T.R."/>
            <person name="Sander Lower S.E."/>
            <person name="Weng J.-K."/>
        </authorList>
    </citation>
    <scope>NUCLEOTIDE SEQUENCE</scope>
    <source>
        <strain evidence="11">TRF0915ILg1</strain>
        <tissue evidence="11">Whole body</tissue>
    </source>
</reference>
<evidence type="ECO:0000256" key="1">
    <source>
        <dbReference type="ARBA" id="ARBA00004651"/>
    </source>
</evidence>
<protein>
    <submittedName>
        <fullName evidence="11">Uncharacterized protein</fullName>
    </submittedName>
</protein>
<keyword evidence="4 10" id="KW-0812">Transmembrane</keyword>
<evidence type="ECO:0000256" key="10">
    <source>
        <dbReference type="SAM" id="Phobius"/>
    </source>
</evidence>
<sequence length="272" mass="30395">MMCSTPGPIRGGTGGTIAPDFAILELIAAMVFFYMSLFYFYVTTITERIINSEDPTKWKLPISDVGFLNITYSPNYEIAWICQSCAATVASSAFCMSDILVAALLVDLATQYKILRRQMQKAFYTDDSTGFNWFYLHGKIKRCVTHHLHIIKLTEDVEEICSTIVFIGVVAGLSVTSFSLYYASVLPLLDFKALQSYLEVGMIISSLFFLCYCGTELSEASQSIASACYEANFVGTDLRFQKSLMFIMMRSQKPARITVGKFTELSIAIFTV</sequence>
<dbReference type="PANTHER" id="PTHR21137">
    <property type="entry name" value="ODORANT RECEPTOR"/>
    <property type="match status" value="1"/>
</dbReference>
<evidence type="ECO:0000313" key="11">
    <source>
        <dbReference type="EMBL" id="KAF2903850.1"/>
    </source>
</evidence>
<name>A0A8K0DNZ8_IGNLU</name>
<evidence type="ECO:0000313" key="12">
    <source>
        <dbReference type="Proteomes" id="UP000801492"/>
    </source>
</evidence>
<feature type="transmembrane region" description="Helical" evidence="10">
    <location>
        <begin position="21"/>
        <end position="42"/>
    </location>
</feature>
<evidence type="ECO:0000256" key="3">
    <source>
        <dbReference type="ARBA" id="ARBA00022606"/>
    </source>
</evidence>